<name>A0AAD8XV53_9STRA</name>
<accession>A0AAD8XV53</accession>
<evidence type="ECO:0000313" key="2">
    <source>
        <dbReference type="Proteomes" id="UP001224775"/>
    </source>
</evidence>
<keyword evidence="2" id="KW-1185">Reference proteome</keyword>
<sequence length="19" mass="2171">MHALNPFARKTILAVFHCT</sequence>
<comment type="caution">
    <text evidence="1">The sequence shown here is derived from an EMBL/GenBank/DDBJ whole genome shotgun (WGS) entry which is preliminary data.</text>
</comment>
<reference evidence="1" key="1">
    <citation type="submission" date="2023-06" db="EMBL/GenBank/DDBJ databases">
        <title>Survivors Of The Sea: Transcriptome response of Skeletonema marinoi to long-term dormancy.</title>
        <authorList>
            <person name="Pinder M.I.M."/>
            <person name="Kourtchenko O."/>
            <person name="Robertson E.K."/>
            <person name="Larsson T."/>
            <person name="Maumus F."/>
            <person name="Osuna-Cruz C.M."/>
            <person name="Vancaester E."/>
            <person name="Stenow R."/>
            <person name="Vandepoele K."/>
            <person name="Ploug H."/>
            <person name="Bruchert V."/>
            <person name="Godhe A."/>
            <person name="Topel M."/>
        </authorList>
    </citation>
    <scope>NUCLEOTIDE SEQUENCE</scope>
    <source>
        <strain evidence="1">R05AC</strain>
    </source>
</reference>
<gene>
    <name evidence="1" type="ORF">QTG54_015182</name>
</gene>
<organism evidence="1 2">
    <name type="scientific">Skeletonema marinoi</name>
    <dbReference type="NCBI Taxonomy" id="267567"/>
    <lineage>
        <taxon>Eukaryota</taxon>
        <taxon>Sar</taxon>
        <taxon>Stramenopiles</taxon>
        <taxon>Ochrophyta</taxon>
        <taxon>Bacillariophyta</taxon>
        <taxon>Coscinodiscophyceae</taxon>
        <taxon>Thalassiosirophycidae</taxon>
        <taxon>Thalassiosirales</taxon>
        <taxon>Skeletonemataceae</taxon>
        <taxon>Skeletonema</taxon>
        <taxon>Skeletonema marinoi-dohrnii complex</taxon>
    </lineage>
</organism>
<proteinExistence type="predicted"/>
<evidence type="ECO:0000313" key="1">
    <source>
        <dbReference type="EMBL" id="KAK1734179.1"/>
    </source>
</evidence>
<dbReference type="Proteomes" id="UP001224775">
    <property type="component" value="Unassembled WGS sequence"/>
</dbReference>
<dbReference type="EMBL" id="JATAAI010000041">
    <property type="protein sequence ID" value="KAK1734179.1"/>
    <property type="molecule type" value="Genomic_DNA"/>
</dbReference>
<dbReference type="AlphaFoldDB" id="A0AAD8XV53"/>
<protein>
    <submittedName>
        <fullName evidence="1">Uncharacterized protein</fullName>
    </submittedName>
</protein>